<dbReference type="GO" id="GO:0005737">
    <property type="term" value="C:cytoplasm"/>
    <property type="evidence" value="ECO:0007669"/>
    <property type="project" value="UniProtKB-SubCell"/>
</dbReference>
<dbReference type="PANTHER" id="PTHR10554:SF1">
    <property type="entry name" value="FI16515P1"/>
    <property type="match status" value="1"/>
</dbReference>
<organism evidence="4 5">
    <name type="scientific">Frankliniella occidentalis</name>
    <name type="common">Western flower thrips</name>
    <name type="synonym">Euthrips occidentalis</name>
    <dbReference type="NCBI Taxonomy" id="133901"/>
    <lineage>
        <taxon>Eukaryota</taxon>
        <taxon>Metazoa</taxon>
        <taxon>Ecdysozoa</taxon>
        <taxon>Arthropoda</taxon>
        <taxon>Hexapoda</taxon>
        <taxon>Insecta</taxon>
        <taxon>Pterygota</taxon>
        <taxon>Neoptera</taxon>
        <taxon>Paraneoptera</taxon>
        <taxon>Thysanoptera</taxon>
        <taxon>Terebrantia</taxon>
        <taxon>Thripoidea</taxon>
        <taxon>Thripidae</taxon>
        <taxon>Frankliniella</taxon>
    </lineage>
</organism>
<evidence type="ECO:0000313" key="5">
    <source>
        <dbReference type="RefSeq" id="XP_052132886.1"/>
    </source>
</evidence>
<dbReference type="GeneID" id="113208837"/>
<feature type="non-terminal residue" evidence="5">
    <location>
        <position position="1"/>
    </location>
</feature>
<dbReference type="Pfam" id="PF23012">
    <property type="entry name" value="Syntrophin_4th"/>
    <property type="match status" value="1"/>
</dbReference>
<dbReference type="AlphaFoldDB" id="A0A9C6XBE0"/>
<dbReference type="OrthoDB" id="9975356at2759"/>
<evidence type="ECO:0000259" key="3">
    <source>
        <dbReference type="Pfam" id="PF23012"/>
    </source>
</evidence>
<dbReference type="Gene3D" id="2.30.29.30">
    <property type="entry name" value="Pleckstrin-homology domain (PH domain)/Phosphotyrosine-binding domain (PTB)"/>
    <property type="match status" value="2"/>
</dbReference>
<dbReference type="RefSeq" id="XP_052132886.1">
    <property type="nucleotide sequence ID" value="XM_052276926.1"/>
</dbReference>
<dbReference type="Proteomes" id="UP000504606">
    <property type="component" value="Unplaced"/>
</dbReference>
<name>A0A9C6XBE0_FRAOC</name>
<dbReference type="GO" id="GO:0005198">
    <property type="term" value="F:structural molecule activity"/>
    <property type="evidence" value="ECO:0007669"/>
    <property type="project" value="InterPro"/>
</dbReference>
<reference evidence="5" key="1">
    <citation type="submission" date="2025-08" db="UniProtKB">
        <authorList>
            <consortium name="RefSeq"/>
        </authorList>
    </citation>
    <scope>IDENTIFICATION</scope>
    <source>
        <tissue evidence="5">Whole organism</tissue>
    </source>
</reference>
<comment type="subcellular location">
    <subcellularLocation>
        <location evidence="1">Cytoplasm</location>
    </subcellularLocation>
</comment>
<sequence>ASSSSHAPRSARSTVPLMMAYVTRYIFGTDKLRPNSFEVRGLNGSSTGVVHVDDALVLSQWLKHITDNTVGLTHLQMKLYNRTLPEQLEYMGWVNEGVLNNNQPWQNYKPRFMALRGTDVLFFDTPPLNVADLDQCAVQFKVYNCMFRVIKDSENVDERQHCFLIQTSGHDSRYLSVETRQELLRIENAWHQAVCCAVMKLGSKTFTVTTSSGKTAGLTLDWNMGFALFEQENKAALWKYKFSQLKGSSDDGKARLKLHFQEPDTRLIDTKVLLPIIAIAFESSAFQKIFQCCFKKKHFNFFKN</sequence>
<protein>
    <submittedName>
        <fullName evidence="5">Gamma-1-syntrophin-like</fullName>
    </submittedName>
</protein>
<feature type="non-terminal residue" evidence="5">
    <location>
        <position position="304"/>
    </location>
</feature>
<evidence type="ECO:0000256" key="2">
    <source>
        <dbReference type="ARBA" id="ARBA00022490"/>
    </source>
</evidence>
<feature type="domain" description="Syntrophin C-terminal PH" evidence="3">
    <location>
        <begin position="210"/>
        <end position="265"/>
    </location>
</feature>
<gene>
    <name evidence="5" type="primary">LOC113208837</name>
</gene>
<dbReference type="KEGG" id="foc:113208837"/>
<proteinExistence type="predicted"/>
<dbReference type="InterPro" id="IPR015482">
    <property type="entry name" value="Syntrophin"/>
</dbReference>
<dbReference type="InterPro" id="IPR055108">
    <property type="entry name" value="Syntrophin_4th"/>
</dbReference>
<evidence type="ECO:0000256" key="1">
    <source>
        <dbReference type="ARBA" id="ARBA00004496"/>
    </source>
</evidence>
<dbReference type="InterPro" id="IPR011993">
    <property type="entry name" value="PH-like_dom_sf"/>
</dbReference>
<keyword evidence="2" id="KW-0963">Cytoplasm</keyword>
<dbReference type="PANTHER" id="PTHR10554">
    <property type="entry name" value="SYNTROPHIN"/>
    <property type="match status" value="1"/>
</dbReference>
<dbReference type="GO" id="GO:0016010">
    <property type="term" value="C:dystrophin-associated glycoprotein complex"/>
    <property type="evidence" value="ECO:0007669"/>
    <property type="project" value="TreeGrafter"/>
</dbReference>
<evidence type="ECO:0000313" key="4">
    <source>
        <dbReference type="Proteomes" id="UP000504606"/>
    </source>
</evidence>
<keyword evidence="4" id="KW-1185">Reference proteome</keyword>
<dbReference type="SUPFAM" id="SSF50729">
    <property type="entry name" value="PH domain-like"/>
    <property type="match status" value="2"/>
</dbReference>
<accession>A0A9C6XBE0</accession>